<dbReference type="AlphaFoldDB" id="A0AAJ6YFA5"/>
<organism evidence="7 8">
    <name type="scientific">Ceratosolen solmsi marchali</name>
    <dbReference type="NCBI Taxonomy" id="326594"/>
    <lineage>
        <taxon>Eukaryota</taxon>
        <taxon>Metazoa</taxon>
        <taxon>Ecdysozoa</taxon>
        <taxon>Arthropoda</taxon>
        <taxon>Hexapoda</taxon>
        <taxon>Insecta</taxon>
        <taxon>Pterygota</taxon>
        <taxon>Neoptera</taxon>
        <taxon>Endopterygota</taxon>
        <taxon>Hymenoptera</taxon>
        <taxon>Apocrita</taxon>
        <taxon>Proctotrupomorpha</taxon>
        <taxon>Chalcidoidea</taxon>
        <taxon>Agaonidae</taxon>
        <taxon>Agaoninae</taxon>
        <taxon>Ceratosolen</taxon>
    </lineage>
</organism>
<dbReference type="SMART" id="SM00355">
    <property type="entry name" value="ZnF_C2H2"/>
    <property type="match status" value="3"/>
</dbReference>
<dbReference type="GeneID" id="105361505"/>
<dbReference type="InterPro" id="IPR013087">
    <property type="entry name" value="Znf_C2H2_type"/>
</dbReference>
<dbReference type="GO" id="GO:0046872">
    <property type="term" value="F:metal ion binding"/>
    <property type="evidence" value="ECO:0007669"/>
    <property type="project" value="UniProtKB-KW"/>
</dbReference>
<dbReference type="SUPFAM" id="SSF81301">
    <property type="entry name" value="Nucleotidyltransferase"/>
    <property type="match status" value="1"/>
</dbReference>
<accession>A0AAJ6YFA5</accession>
<keyword evidence="3" id="KW-0808">Transferase</keyword>
<evidence type="ECO:0000256" key="2">
    <source>
        <dbReference type="ARBA" id="ARBA00001946"/>
    </source>
</evidence>
<proteinExistence type="predicted"/>
<feature type="domain" description="C2H2-type" evidence="6">
    <location>
        <begin position="159"/>
        <end position="181"/>
    </location>
</feature>
<evidence type="ECO:0000256" key="4">
    <source>
        <dbReference type="ARBA" id="ARBA00022723"/>
    </source>
</evidence>
<dbReference type="GO" id="GO:0050265">
    <property type="term" value="F:RNA uridylyltransferase activity"/>
    <property type="evidence" value="ECO:0007669"/>
    <property type="project" value="TreeGrafter"/>
</dbReference>
<dbReference type="InterPro" id="IPR002058">
    <property type="entry name" value="PAP_assoc"/>
</dbReference>
<reference evidence="8" key="1">
    <citation type="submission" date="2025-08" db="UniProtKB">
        <authorList>
            <consortium name="RefSeq"/>
        </authorList>
    </citation>
    <scope>IDENTIFICATION</scope>
</reference>
<dbReference type="PROSITE" id="PS00028">
    <property type="entry name" value="ZINC_FINGER_C2H2_1"/>
    <property type="match status" value="1"/>
</dbReference>
<evidence type="ECO:0000259" key="6">
    <source>
        <dbReference type="PROSITE" id="PS00028"/>
    </source>
</evidence>
<feature type="non-terminal residue" evidence="8">
    <location>
        <position position="1"/>
    </location>
</feature>
<comment type="cofactor">
    <cofactor evidence="1">
        <name>Mn(2+)</name>
        <dbReference type="ChEBI" id="CHEBI:29035"/>
    </cofactor>
</comment>
<evidence type="ECO:0000256" key="5">
    <source>
        <dbReference type="ARBA" id="ARBA00022842"/>
    </source>
</evidence>
<name>A0AAJ6YFA5_9HYME</name>
<comment type="cofactor">
    <cofactor evidence="2">
        <name>Mg(2+)</name>
        <dbReference type="ChEBI" id="CHEBI:18420"/>
    </cofactor>
</comment>
<sequence length="572" mass="67546">KLCIDSGKHNIYNINQENINLIKLGISLMIPKKFSLICFVCDTTFLNDKQLLFEHLLHSKHIQNLKKINNDNKISKENPNKFNNLKLAEFCMKKETNRKIQCYACNYKIRNKNILINLHVKSKKHILRSKIWKEQSVEIFKEFLIIFDNAWYYAHVYICTICQKRFDLEIKFAKHLVDLTHVKNIRKCKCNGILTKFHICPICATCWFGDSNSYSIHCESQFHKYFVKRGDLTVSNITNFVVDLLNNIDQNITFLLNESNKVIFEHNKESEVLQAIEESIKCIYPNAKTYMFGSRLSNLGYPDSNLDIYLDCDNFYFKCIVNQQIETYLLTVKKIFEYRTNTWIINEIILNVRVPIIKLSHIPTSIKVDISFLNGLVVEKSILIRYYNDAYFICRYLILYLKRWFILCQIPGPKSMSSYAISWYVIFYLQVKRILPSVHELVRLKNESKIVGGWECGFQKSISVAHSDLNFKDHIKEFFYYYAEFDYKANVVCPYLGKIIEKNSFAHIKQLPKEMEIYKQNVKQKKSVIFQFDSPMCLQDPIDLSQNLTKHITKFQLQSIRKYYNESAAIIS</sequence>
<dbReference type="RefSeq" id="XP_011497014.1">
    <property type="nucleotide sequence ID" value="XM_011498712.1"/>
</dbReference>
<dbReference type="CDD" id="cd05402">
    <property type="entry name" value="NT_PAP_TUTase"/>
    <property type="match status" value="1"/>
</dbReference>
<dbReference type="GO" id="GO:1990817">
    <property type="term" value="F:poly(A) RNA polymerase activity"/>
    <property type="evidence" value="ECO:0007669"/>
    <property type="project" value="UniProtKB-ARBA"/>
</dbReference>
<evidence type="ECO:0000313" key="8">
    <source>
        <dbReference type="RefSeq" id="XP_011497014.1"/>
    </source>
</evidence>
<dbReference type="Gene3D" id="3.30.460.10">
    <property type="entry name" value="Beta Polymerase, domain 2"/>
    <property type="match status" value="1"/>
</dbReference>
<dbReference type="Pfam" id="PF03828">
    <property type="entry name" value="PAP_assoc"/>
    <property type="match status" value="1"/>
</dbReference>
<dbReference type="KEGG" id="csol:105361505"/>
<evidence type="ECO:0000256" key="1">
    <source>
        <dbReference type="ARBA" id="ARBA00001936"/>
    </source>
</evidence>
<evidence type="ECO:0000256" key="3">
    <source>
        <dbReference type="ARBA" id="ARBA00022679"/>
    </source>
</evidence>
<dbReference type="PANTHER" id="PTHR12271:SF66">
    <property type="entry name" value="TERMINAL URIDYLYLTRANSFERASE TAILOR"/>
    <property type="match status" value="1"/>
</dbReference>
<dbReference type="InterPro" id="IPR043519">
    <property type="entry name" value="NT_sf"/>
</dbReference>
<dbReference type="SUPFAM" id="SSF81631">
    <property type="entry name" value="PAP/OAS1 substrate-binding domain"/>
    <property type="match status" value="1"/>
</dbReference>
<dbReference type="PANTHER" id="PTHR12271">
    <property type="entry name" value="POLY A POLYMERASE CID PAP -RELATED"/>
    <property type="match status" value="1"/>
</dbReference>
<gene>
    <name evidence="8" type="primary">LOC105361505</name>
</gene>
<keyword evidence="4" id="KW-0479">Metal-binding</keyword>
<dbReference type="Pfam" id="PF22600">
    <property type="entry name" value="MTPAP-like_central"/>
    <property type="match status" value="1"/>
</dbReference>
<dbReference type="Proteomes" id="UP000695007">
    <property type="component" value="Unplaced"/>
</dbReference>
<dbReference type="GO" id="GO:0031123">
    <property type="term" value="P:RNA 3'-end processing"/>
    <property type="evidence" value="ECO:0007669"/>
    <property type="project" value="TreeGrafter"/>
</dbReference>
<dbReference type="Gene3D" id="1.10.1410.10">
    <property type="match status" value="1"/>
</dbReference>
<keyword evidence="5" id="KW-0460">Magnesium</keyword>
<evidence type="ECO:0000313" key="7">
    <source>
        <dbReference type="Proteomes" id="UP000695007"/>
    </source>
</evidence>
<protein>
    <submittedName>
        <fullName evidence="8">Poly(A) RNA polymerase, mitochondrial-like</fullName>
    </submittedName>
</protein>
<dbReference type="InterPro" id="IPR054708">
    <property type="entry name" value="MTPAP-like_central"/>
</dbReference>
<keyword evidence="7" id="KW-1185">Reference proteome</keyword>